<evidence type="ECO:0000313" key="2">
    <source>
        <dbReference type="EMBL" id="CAH7670156.1"/>
    </source>
</evidence>
<evidence type="ECO:0000256" key="1">
    <source>
        <dbReference type="SAM" id="SignalP"/>
    </source>
</evidence>
<dbReference type="PANTHER" id="PTHR48050">
    <property type="entry name" value="STEROL 3-BETA-GLUCOSYLTRANSFERASE"/>
    <property type="match status" value="1"/>
</dbReference>
<dbReference type="GO" id="GO:0016125">
    <property type="term" value="P:sterol metabolic process"/>
    <property type="evidence" value="ECO:0007669"/>
    <property type="project" value="TreeGrafter"/>
</dbReference>
<dbReference type="AlphaFoldDB" id="A0AAV0APR7"/>
<gene>
    <name evidence="2" type="ORF">PPACK8108_LOCUS4854</name>
</gene>
<protein>
    <submittedName>
        <fullName evidence="2">Uncharacterized protein</fullName>
    </submittedName>
</protein>
<reference evidence="2" key="1">
    <citation type="submission" date="2022-06" db="EMBL/GenBank/DDBJ databases">
        <authorList>
            <consortium name="SYNGENTA / RWTH Aachen University"/>
        </authorList>
    </citation>
    <scope>NUCLEOTIDE SEQUENCE</scope>
</reference>
<dbReference type="Proteomes" id="UP001153365">
    <property type="component" value="Unassembled WGS sequence"/>
</dbReference>
<dbReference type="EMBL" id="CALTRL010000952">
    <property type="protein sequence ID" value="CAH7670156.1"/>
    <property type="molecule type" value="Genomic_DNA"/>
</dbReference>
<accession>A0AAV0APR7</accession>
<feature type="chain" id="PRO_5043347844" evidence="1">
    <location>
        <begin position="19"/>
        <end position="244"/>
    </location>
</feature>
<dbReference type="InterPro" id="IPR050426">
    <property type="entry name" value="Glycosyltransferase_28"/>
</dbReference>
<evidence type="ECO:0000313" key="3">
    <source>
        <dbReference type="Proteomes" id="UP001153365"/>
    </source>
</evidence>
<keyword evidence="3" id="KW-1185">Reference proteome</keyword>
<dbReference type="Gene3D" id="3.40.50.2000">
    <property type="entry name" value="Glycogen Phosphorylase B"/>
    <property type="match status" value="1"/>
</dbReference>
<keyword evidence="1" id="KW-0732">Signal</keyword>
<dbReference type="GO" id="GO:0008194">
    <property type="term" value="F:UDP-glycosyltransferase activity"/>
    <property type="evidence" value="ECO:0007669"/>
    <property type="project" value="TreeGrafter"/>
</dbReference>
<sequence>MFNLILLIVKTLEKDVHTCRIACQDKYNTWIEGYGIEFAENRGLYTLAFIREGLCKFWVRLDSLLVSCYKAYKGTNLLFESPSTMSGIHITEVLEIMYFRAFNMPWTQTREYPHVFVVPDHNMGSRYNYMSPTIVQSPLDWFELVHITGYWFLDKGKTSDDQDGDKSVICSEEGVRDAESSVDGPIKLIGEEIRLDLEYTKSLIKQHAQTSSQVMVKNLNPSPVCPTMVMTTSDLSNYSSKDQN</sequence>
<organism evidence="2 3">
    <name type="scientific">Phakopsora pachyrhizi</name>
    <name type="common">Asian soybean rust disease fungus</name>
    <dbReference type="NCBI Taxonomy" id="170000"/>
    <lineage>
        <taxon>Eukaryota</taxon>
        <taxon>Fungi</taxon>
        <taxon>Dikarya</taxon>
        <taxon>Basidiomycota</taxon>
        <taxon>Pucciniomycotina</taxon>
        <taxon>Pucciniomycetes</taxon>
        <taxon>Pucciniales</taxon>
        <taxon>Phakopsoraceae</taxon>
        <taxon>Phakopsora</taxon>
    </lineage>
</organism>
<name>A0AAV0APR7_PHAPC</name>
<proteinExistence type="predicted"/>
<feature type="signal peptide" evidence="1">
    <location>
        <begin position="1"/>
        <end position="18"/>
    </location>
</feature>
<dbReference type="SUPFAM" id="SSF53756">
    <property type="entry name" value="UDP-Glycosyltransferase/glycogen phosphorylase"/>
    <property type="match status" value="1"/>
</dbReference>
<dbReference type="PANTHER" id="PTHR48050:SF25">
    <property type="entry name" value="STEROL 3-BETA-GLUCOSYLTRANSFERASE"/>
    <property type="match status" value="1"/>
</dbReference>
<comment type="caution">
    <text evidence="2">The sequence shown here is derived from an EMBL/GenBank/DDBJ whole genome shotgun (WGS) entry which is preliminary data.</text>
</comment>